<gene>
    <name evidence="6" type="ORF">SAMN05444920_13447</name>
</gene>
<keyword evidence="2" id="KW-0812">Transmembrane</keyword>
<dbReference type="InterPro" id="IPR007343">
    <property type="entry name" value="Uncharacterised_pept_Zn_put"/>
</dbReference>
<comment type="subcellular location">
    <subcellularLocation>
        <location evidence="1">Membrane</location>
        <topology evidence="1">Single-pass membrane protein</topology>
    </subcellularLocation>
</comment>
<evidence type="ECO:0000313" key="7">
    <source>
        <dbReference type="Proteomes" id="UP000236732"/>
    </source>
</evidence>
<evidence type="ECO:0000256" key="5">
    <source>
        <dbReference type="SAM" id="SignalP"/>
    </source>
</evidence>
<dbReference type="RefSeq" id="WP_160150751.1">
    <property type="nucleotide sequence ID" value="NZ_FNVT01000034.1"/>
</dbReference>
<dbReference type="PANTHER" id="PTHR30168">
    <property type="entry name" value="PUTATIVE MEMBRANE PROTEIN YPFJ"/>
    <property type="match status" value="1"/>
</dbReference>
<dbReference type="Pfam" id="PF04228">
    <property type="entry name" value="Zn_peptidase"/>
    <property type="match status" value="1"/>
</dbReference>
<reference evidence="6 7" key="1">
    <citation type="submission" date="2016-10" db="EMBL/GenBank/DDBJ databases">
        <authorList>
            <person name="de Groot N.N."/>
        </authorList>
    </citation>
    <scope>NUCLEOTIDE SEQUENCE [LARGE SCALE GENOMIC DNA]</scope>
    <source>
        <strain evidence="6 7">CGMCC 4.7037</strain>
    </source>
</reference>
<evidence type="ECO:0008006" key="8">
    <source>
        <dbReference type="Google" id="ProtNLM"/>
    </source>
</evidence>
<keyword evidence="3" id="KW-1133">Transmembrane helix</keyword>
<evidence type="ECO:0000256" key="3">
    <source>
        <dbReference type="ARBA" id="ARBA00022989"/>
    </source>
</evidence>
<dbReference type="AlphaFoldDB" id="A0A1H6F0Y7"/>
<proteinExistence type="predicted"/>
<keyword evidence="5" id="KW-0732">Signal</keyword>
<dbReference type="PANTHER" id="PTHR30168:SF0">
    <property type="entry name" value="INNER MEMBRANE PROTEIN"/>
    <property type="match status" value="1"/>
</dbReference>
<evidence type="ECO:0000256" key="1">
    <source>
        <dbReference type="ARBA" id="ARBA00004167"/>
    </source>
</evidence>
<dbReference type="GO" id="GO:0016020">
    <property type="term" value="C:membrane"/>
    <property type="evidence" value="ECO:0007669"/>
    <property type="project" value="UniProtKB-SubCell"/>
</dbReference>
<keyword evidence="7" id="KW-1185">Reference proteome</keyword>
<sequence>MRFAPIAAAFTLACLLLSGTANASAYPIRDSTLTANKLYKTGDLRKSKCHEPSVQRNDVASAKRYLTAILGCLNRSWGAHFKRAGLPFTPAKIGFITKPRKFCGSSWDDAAGVYCPSERRFLVLLDKVVLEDPTDLYLFNVAAHEFGHHVQGLTGISDANDEITYRNEKEFDEQSRREELQAECLGGAIIGGVWGSLDRTEEDWEFLLDLTRESDEEAASIRSHGTNKSIAAWLDRGFDAASPRACNTWTAPSSKVA</sequence>
<accession>A0A1H6F0Y7</accession>
<evidence type="ECO:0000256" key="4">
    <source>
        <dbReference type="ARBA" id="ARBA00023136"/>
    </source>
</evidence>
<evidence type="ECO:0000313" key="6">
    <source>
        <dbReference type="EMBL" id="SEH03243.1"/>
    </source>
</evidence>
<feature type="chain" id="PRO_5009297672" description="Neutral zinc metallopeptidase" evidence="5">
    <location>
        <begin position="24"/>
        <end position="257"/>
    </location>
</feature>
<feature type="signal peptide" evidence="5">
    <location>
        <begin position="1"/>
        <end position="23"/>
    </location>
</feature>
<protein>
    <recommendedName>
        <fullName evidence="8">Neutral zinc metallopeptidase</fullName>
    </recommendedName>
</protein>
<dbReference type="EMBL" id="FNVT01000034">
    <property type="protein sequence ID" value="SEH03243.1"/>
    <property type="molecule type" value="Genomic_DNA"/>
</dbReference>
<dbReference type="OrthoDB" id="9774900at2"/>
<evidence type="ECO:0000256" key="2">
    <source>
        <dbReference type="ARBA" id="ARBA00022692"/>
    </source>
</evidence>
<keyword evidence="4" id="KW-0472">Membrane</keyword>
<dbReference type="Proteomes" id="UP000236732">
    <property type="component" value="Unassembled WGS sequence"/>
</dbReference>
<organism evidence="6 7">
    <name type="scientific">Nonomuraea solani</name>
    <dbReference type="NCBI Taxonomy" id="1144553"/>
    <lineage>
        <taxon>Bacteria</taxon>
        <taxon>Bacillati</taxon>
        <taxon>Actinomycetota</taxon>
        <taxon>Actinomycetes</taxon>
        <taxon>Streptosporangiales</taxon>
        <taxon>Streptosporangiaceae</taxon>
        <taxon>Nonomuraea</taxon>
    </lineage>
</organism>
<name>A0A1H6F0Y7_9ACTN</name>